<name>A0A365XTY2_9BACT</name>
<proteinExistence type="predicted"/>
<organism evidence="2 3">
    <name type="scientific">Chitinophaga flava</name>
    <dbReference type="NCBI Taxonomy" id="2259036"/>
    <lineage>
        <taxon>Bacteria</taxon>
        <taxon>Pseudomonadati</taxon>
        <taxon>Bacteroidota</taxon>
        <taxon>Chitinophagia</taxon>
        <taxon>Chitinophagales</taxon>
        <taxon>Chitinophagaceae</taxon>
        <taxon>Chitinophaga</taxon>
    </lineage>
</organism>
<accession>A0A365XTY2</accession>
<dbReference type="EMBL" id="QFFJ01000002">
    <property type="protein sequence ID" value="RBL89045.1"/>
    <property type="molecule type" value="Genomic_DNA"/>
</dbReference>
<dbReference type="OrthoDB" id="846150at2"/>
<dbReference type="InterPro" id="IPR050491">
    <property type="entry name" value="AmpC-like"/>
</dbReference>
<feature type="domain" description="Beta-lactamase-related" evidence="1">
    <location>
        <begin position="54"/>
        <end position="390"/>
    </location>
</feature>
<dbReference type="SUPFAM" id="SSF56601">
    <property type="entry name" value="beta-lactamase/transpeptidase-like"/>
    <property type="match status" value="1"/>
</dbReference>
<dbReference type="Proteomes" id="UP000253410">
    <property type="component" value="Unassembled WGS sequence"/>
</dbReference>
<evidence type="ECO:0000313" key="3">
    <source>
        <dbReference type="Proteomes" id="UP000253410"/>
    </source>
</evidence>
<gene>
    <name evidence="2" type="ORF">DF182_21135</name>
</gene>
<dbReference type="InterPro" id="IPR012338">
    <property type="entry name" value="Beta-lactam/transpept-like"/>
</dbReference>
<dbReference type="Gene3D" id="3.40.710.10">
    <property type="entry name" value="DD-peptidase/beta-lactamase superfamily"/>
    <property type="match status" value="1"/>
</dbReference>
<evidence type="ECO:0000259" key="1">
    <source>
        <dbReference type="Pfam" id="PF00144"/>
    </source>
</evidence>
<keyword evidence="3" id="KW-1185">Reference proteome</keyword>
<protein>
    <recommendedName>
        <fullName evidence="1">Beta-lactamase-related domain-containing protein</fullName>
    </recommendedName>
</protein>
<dbReference type="InterPro" id="IPR001466">
    <property type="entry name" value="Beta-lactam-related"/>
</dbReference>
<comment type="caution">
    <text evidence="2">The sequence shown here is derived from an EMBL/GenBank/DDBJ whole genome shotgun (WGS) entry which is preliminary data.</text>
</comment>
<dbReference type="Pfam" id="PF00144">
    <property type="entry name" value="Beta-lactamase"/>
    <property type="match status" value="1"/>
</dbReference>
<dbReference type="AlphaFoldDB" id="A0A365XTY2"/>
<evidence type="ECO:0000313" key="2">
    <source>
        <dbReference type="EMBL" id="RBL89045.1"/>
    </source>
</evidence>
<sequence>MLTAHAFVLPKRNEMMRNLCLAILLAFVASSCKKNKDEVVPKEPLKTAAVSQQVDKLINDIKIPGVAVALVGPDGIVWSKTAGMANLEKKEAVTDKTVFKLGSVAKPFIAFSVMKLVEQGKLNLDANVNDYLPFTVQNPKNPGKKITLRTLLSHTSGIIDTAYERHLAEDFVVTERDHPAPISEYIRSMLEPTGKYYSPDSFLDDREKAVYSYSNVGAALAAYIVELTAKENFDTWTTRQFIAPLNTTTLTWHLRDFASQPYAVPYGPALQPWGKYSMVDYCTGGLHSNLTDLATFARMLVNNGNVNGKQIISASSLDAMGQVQYPDIKSTQGLFWERYKLDNRPIFGHSGDVWGSHSLLYINPENKRAAIILYNRDLEDDQRPEINKLLQLLLTL</sequence>
<dbReference type="PANTHER" id="PTHR46825">
    <property type="entry name" value="D-ALANYL-D-ALANINE-CARBOXYPEPTIDASE/ENDOPEPTIDASE AMPH"/>
    <property type="match status" value="1"/>
</dbReference>
<reference evidence="2 3" key="1">
    <citation type="submission" date="2018-05" db="EMBL/GenBank/DDBJ databases">
        <title>Chitinophaga sp. K3CV102501T nov., isolated from isolated from a monsoon evergreen broad-leaved forest soil.</title>
        <authorList>
            <person name="Lv Y."/>
        </authorList>
    </citation>
    <scope>NUCLEOTIDE SEQUENCE [LARGE SCALE GENOMIC DNA]</scope>
    <source>
        <strain evidence="2 3">GDMCC 1.1325</strain>
    </source>
</reference>
<dbReference type="PANTHER" id="PTHR46825:SF9">
    <property type="entry name" value="BETA-LACTAMASE-RELATED DOMAIN-CONTAINING PROTEIN"/>
    <property type="match status" value="1"/>
</dbReference>